<comment type="caution">
    <text evidence="1">The sequence shown here is derived from an EMBL/GenBank/DDBJ whole genome shotgun (WGS) entry which is preliminary data.</text>
</comment>
<evidence type="ECO:0000313" key="2">
    <source>
        <dbReference type="Proteomes" id="UP000016519"/>
    </source>
</evidence>
<proteinExistence type="predicted"/>
<keyword evidence="2" id="KW-1185">Reference proteome</keyword>
<dbReference type="EMBL" id="AWSI01000039">
    <property type="protein sequence ID" value="ERH29979.1"/>
    <property type="molecule type" value="Genomic_DNA"/>
</dbReference>
<accession>U1R8V3</accession>
<sequence length="42" mass="4458">MASNSLPISCSPQQFVMVCGNRNLNTHTDAAAVTIAVTISFF</sequence>
<reference evidence="1 2" key="1">
    <citation type="submission" date="2013-08" db="EMBL/GenBank/DDBJ databases">
        <authorList>
            <person name="Weinstock G."/>
            <person name="Sodergren E."/>
            <person name="Wylie T."/>
            <person name="Fulton L."/>
            <person name="Fulton R."/>
            <person name="Fronick C."/>
            <person name="O'Laughlin M."/>
            <person name="Godfrey J."/>
            <person name="Miner T."/>
            <person name="Herter B."/>
            <person name="Appelbaum E."/>
            <person name="Cordes M."/>
            <person name="Lek S."/>
            <person name="Wollam A."/>
            <person name="Pepin K.H."/>
            <person name="Palsikar V.B."/>
            <person name="Mitreva M."/>
            <person name="Wilson R.K."/>
        </authorList>
    </citation>
    <scope>NUCLEOTIDE SEQUENCE [LARGE SCALE GENOMIC DNA]</scope>
    <source>
        <strain evidence="1 2">F0580</strain>
    </source>
</reference>
<organism evidence="1 2">
    <name type="scientific">Alloscardovia omnicolens F0580</name>
    <dbReference type="NCBI Taxonomy" id="1321816"/>
    <lineage>
        <taxon>Bacteria</taxon>
        <taxon>Bacillati</taxon>
        <taxon>Actinomycetota</taxon>
        <taxon>Actinomycetes</taxon>
        <taxon>Bifidobacteriales</taxon>
        <taxon>Bifidobacteriaceae</taxon>
        <taxon>Alloscardovia</taxon>
    </lineage>
</organism>
<name>U1R8V3_9BIFI</name>
<dbReference type="Proteomes" id="UP000016519">
    <property type="component" value="Unassembled WGS sequence"/>
</dbReference>
<evidence type="ECO:0000313" key="1">
    <source>
        <dbReference type="EMBL" id="ERH29979.1"/>
    </source>
</evidence>
<dbReference type="AlphaFoldDB" id="U1R8V3"/>
<protein>
    <submittedName>
        <fullName evidence="1">Uncharacterized protein</fullName>
    </submittedName>
</protein>
<gene>
    <name evidence="1" type="ORF">HMPREF9244_01434</name>
</gene>
<dbReference type="HOGENOM" id="CLU_3246277_0_0_11"/>